<dbReference type="AlphaFoldDB" id="A0A818ZR91"/>
<accession>A0A818ZR91</accession>
<dbReference type="Pfam" id="PF22311">
    <property type="entry name" value="DUF6970"/>
    <property type="match status" value="1"/>
</dbReference>
<dbReference type="Proteomes" id="UP000663889">
    <property type="component" value="Unassembled WGS sequence"/>
</dbReference>
<evidence type="ECO:0000313" key="3">
    <source>
        <dbReference type="EMBL" id="CAF3773340.1"/>
    </source>
</evidence>
<sequence length="169" mass="19019">MSSYTHIEDLSNEIFFEIFDYLHALDIFTGFNSLNKRISSVLQIIPLHKKNESMKVPIICFILIDIVLLSTSAKTEIPTCLQEKIASVLAGPVLNPPTSISKYLYRGKLAYLWTSSCCDQFNLLYDGECNRICAPSGGKTGRGDGQCMDFRQTATLLENLWVDPRSRSK</sequence>
<dbReference type="EMBL" id="CAJNOU010001887">
    <property type="protein sequence ID" value="CAF1265000.1"/>
    <property type="molecule type" value="Genomic_DNA"/>
</dbReference>
<organism evidence="3 4">
    <name type="scientific">Rotaria sordida</name>
    <dbReference type="NCBI Taxonomy" id="392033"/>
    <lineage>
        <taxon>Eukaryota</taxon>
        <taxon>Metazoa</taxon>
        <taxon>Spiralia</taxon>
        <taxon>Gnathifera</taxon>
        <taxon>Rotifera</taxon>
        <taxon>Eurotatoria</taxon>
        <taxon>Bdelloidea</taxon>
        <taxon>Philodinida</taxon>
        <taxon>Philodinidae</taxon>
        <taxon>Rotaria</taxon>
    </lineage>
</organism>
<evidence type="ECO:0000313" key="2">
    <source>
        <dbReference type="EMBL" id="CAF1265000.1"/>
    </source>
</evidence>
<dbReference type="Proteomes" id="UP000663874">
    <property type="component" value="Unassembled WGS sequence"/>
</dbReference>
<dbReference type="InterPro" id="IPR054243">
    <property type="entry name" value="DUF6970"/>
</dbReference>
<reference evidence="3" key="1">
    <citation type="submission" date="2021-02" db="EMBL/GenBank/DDBJ databases">
        <authorList>
            <person name="Nowell W R."/>
        </authorList>
    </citation>
    <scope>NUCLEOTIDE SEQUENCE</scope>
</reference>
<name>A0A818ZR91_9BILA</name>
<protein>
    <recommendedName>
        <fullName evidence="1">DUF6970 domain-containing protein</fullName>
    </recommendedName>
</protein>
<proteinExistence type="predicted"/>
<evidence type="ECO:0000259" key="1">
    <source>
        <dbReference type="Pfam" id="PF22311"/>
    </source>
</evidence>
<gene>
    <name evidence="3" type="ORF">FNK824_LOCUS13491</name>
    <name evidence="2" type="ORF">SEV965_LOCUS24442</name>
</gene>
<feature type="domain" description="DUF6970" evidence="1">
    <location>
        <begin position="88"/>
        <end position="163"/>
    </location>
</feature>
<dbReference type="EMBL" id="CAJOBE010001772">
    <property type="protein sequence ID" value="CAF3773340.1"/>
    <property type="molecule type" value="Genomic_DNA"/>
</dbReference>
<comment type="caution">
    <text evidence="3">The sequence shown here is derived from an EMBL/GenBank/DDBJ whole genome shotgun (WGS) entry which is preliminary data.</text>
</comment>
<evidence type="ECO:0000313" key="4">
    <source>
        <dbReference type="Proteomes" id="UP000663874"/>
    </source>
</evidence>